<dbReference type="Gene3D" id="2.10.230.10">
    <property type="entry name" value="Heat shock protein DnaJ, cysteine-rich domain"/>
    <property type="match status" value="1"/>
</dbReference>
<dbReference type="PROSITE" id="PS00636">
    <property type="entry name" value="DNAJ_1"/>
    <property type="match status" value="1"/>
</dbReference>
<dbReference type="NCBIfam" id="NF008035">
    <property type="entry name" value="PRK10767.1"/>
    <property type="match status" value="1"/>
</dbReference>
<evidence type="ECO:0000256" key="6">
    <source>
        <dbReference type="ARBA" id="ARBA00022737"/>
    </source>
</evidence>
<dbReference type="GO" id="GO:0005737">
    <property type="term" value="C:cytoplasm"/>
    <property type="evidence" value="ECO:0007669"/>
    <property type="project" value="UniProtKB-SubCell"/>
</dbReference>
<comment type="subcellular location">
    <subcellularLocation>
        <location evidence="1 14">Cytoplasm</location>
    </subcellularLocation>
</comment>
<dbReference type="SMART" id="SM00271">
    <property type="entry name" value="DnaJ"/>
    <property type="match status" value="1"/>
</dbReference>
<feature type="binding site" evidence="14">
    <location>
        <position position="201"/>
    </location>
    <ligand>
        <name>Zn(2+)</name>
        <dbReference type="ChEBI" id="CHEBI:29105"/>
        <label>2</label>
    </ligand>
</feature>
<feature type="binding site" evidence="14">
    <location>
        <position position="215"/>
    </location>
    <ligand>
        <name>Zn(2+)</name>
        <dbReference type="ChEBI" id="CHEBI:29105"/>
        <label>1</label>
    </ligand>
</feature>
<accession>A0A5E6MD72</accession>
<dbReference type="HAMAP" id="MF_01152">
    <property type="entry name" value="DnaJ"/>
    <property type="match status" value="1"/>
</dbReference>
<dbReference type="EMBL" id="CABFUZ020000171">
    <property type="protein sequence ID" value="VVM07488.1"/>
    <property type="molecule type" value="Genomic_DNA"/>
</dbReference>
<evidence type="ECO:0000259" key="17">
    <source>
        <dbReference type="PROSITE" id="PS51188"/>
    </source>
</evidence>
<dbReference type="SUPFAM" id="SSF57938">
    <property type="entry name" value="DnaJ/Hsp40 cysteine-rich domain"/>
    <property type="match status" value="1"/>
</dbReference>
<dbReference type="Pfam" id="PF00226">
    <property type="entry name" value="DnaJ"/>
    <property type="match status" value="1"/>
</dbReference>
<dbReference type="Gene3D" id="2.60.260.20">
    <property type="entry name" value="Urease metallochaperone UreE, N-terminal domain"/>
    <property type="match status" value="2"/>
</dbReference>
<dbReference type="CDD" id="cd10747">
    <property type="entry name" value="DnaJ_C"/>
    <property type="match status" value="1"/>
</dbReference>
<keyword evidence="10 14" id="KW-0143">Chaperone</keyword>
<dbReference type="InterPro" id="IPR008971">
    <property type="entry name" value="HSP40/DnaJ_pept-bd"/>
</dbReference>
<dbReference type="FunFam" id="2.60.260.20:FF:000004">
    <property type="entry name" value="Molecular chaperone DnaJ"/>
    <property type="match status" value="1"/>
</dbReference>
<feature type="binding site" evidence="14">
    <location>
        <position position="212"/>
    </location>
    <ligand>
        <name>Zn(2+)</name>
        <dbReference type="ChEBI" id="CHEBI:29105"/>
        <label>1</label>
    </ligand>
</feature>
<evidence type="ECO:0000256" key="1">
    <source>
        <dbReference type="ARBA" id="ARBA00004496"/>
    </source>
</evidence>
<feature type="repeat" description="CXXCXGXG motif" evidence="14">
    <location>
        <begin position="159"/>
        <end position="166"/>
    </location>
</feature>
<name>A0A5E6MD72_9BACT</name>
<dbReference type="GO" id="GO:0009408">
    <property type="term" value="P:response to heat"/>
    <property type="evidence" value="ECO:0007669"/>
    <property type="project" value="InterPro"/>
</dbReference>
<dbReference type="GO" id="GO:0008270">
    <property type="term" value="F:zinc ion binding"/>
    <property type="evidence" value="ECO:0007669"/>
    <property type="project" value="UniProtKB-UniRule"/>
</dbReference>
<dbReference type="PROSITE" id="PS50076">
    <property type="entry name" value="DNAJ_2"/>
    <property type="match status" value="1"/>
</dbReference>
<feature type="repeat" description="CXXCXGXG motif" evidence="14">
    <location>
        <begin position="176"/>
        <end position="183"/>
    </location>
</feature>
<dbReference type="PROSITE" id="PS51188">
    <property type="entry name" value="ZF_CR"/>
    <property type="match status" value="1"/>
</dbReference>
<dbReference type="InterPro" id="IPR012724">
    <property type="entry name" value="DnaJ"/>
</dbReference>
<keyword evidence="3 14" id="KW-0963">Cytoplasm</keyword>
<dbReference type="NCBIfam" id="TIGR02349">
    <property type="entry name" value="DnaJ_bact"/>
    <property type="match status" value="1"/>
</dbReference>
<evidence type="ECO:0000256" key="8">
    <source>
        <dbReference type="ARBA" id="ARBA00022833"/>
    </source>
</evidence>
<dbReference type="Pfam" id="PF01556">
    <property type="entry name" value="DnaJ_C"/>
    <property type="match status" value="1"/>
</dbReference>
<evidence type="ECO:0000256" key="3">
    <source>
        <dbReference type="ARBA" id="ARBA00022490"/>
    </source>
</evidence>
<comment type="domain">
    <text evidence="14">The J domain is necessary and sufficient to stimulate DnaK ATPase activity. Zinc center 1 plays an important role in the autonomous, DnaK-independent chaperone activity of DnaJ. Zinc center 2 is essential for interaction with DnaK and for DnaJ activity.</text>
</comment>
<evidence type="ECO:0000256" key="9">
    <source>
        <dbReference type="ARBA" id="ARBA00023016"/>
    </source>
</evidence>
<sequence>MISQRDYYEILGVAKGASAEEIKKAYRKLALKYHPDRNAGDSAAEEKFKELSKAYEILSDPEKRAAYDRFGHAAFEAQGGATGPGFHDPFEIFREVFGGSGLFGEGLFGSLFEEAFGVGGSKRSRQERGADLRCDLEIDFEEAALGCEKHIAFPKLESCAVCGGTGVASGSARKGCPTCHGQGQVRVTRGFLTVAQTCPRCHGTGSVIERPCPTCRGEGRVKQTAEMNIQIPAGIDDGYRLRLAGYGESGASGGPSGDLYVVVHVRRHEVFERQGNDLYCDMPISFVQAALGGEVTVPCLVGKATLKIPAGTQSGQVFRLRGRGVADVHGRGIGDLLVRVTIEVPTRLNAEQRQKLEAFAASCNPDTHPQQEGFLQRAKRFFGAD</sequence>
<dbReference type="AlphaFoldDB" id="A0A5E6MD72"/>
<feature type="binding site" evidence="14">
    <location>
        <position position="179"/>
    </location>
    <ligand>
        <name>Zn(2+)</name>
        <dbReference type="ChEBI" id="CHEBI:29105"/>
        <label>2</label>
    </ligand>
</feature>
<keyword evidence="19" id="KW-1185">Reference proteome</keyword>
<dbReference type="InterPro" id="IPR001623">
    <property type="entry name" value="DnaJ_domain"/>
</dbReference>
<gene>
    <name evidence="14 18" type="primary">dnaJ</name>
    <name evidence="18" type="ORF">MAMC_01643</name>
</gene>
<dbReference type="SUPFAM" id="SSF49493">
    <property type="entry name" value="HSP40/DnaJ peptide-binding domain"/>
    <property type="match status" value="2"/>
</dbReference>
<keyword evidence="9 14" id="KW-0346">Stress response</keyword>
<reference evidence="18" key="1">
    <citation type="submission" date="2019-09" db="EMBL/GenBank/DDBJ databases">
        <authorList>
            <person name="Cremers G."/>
        </authorList>
    </citation>
    <scope>NUCLEOTIDE SEQUENCE [LARGE SCALE GENOMIC DNA]</scope>
    <source>
        <strain evidence="18">3B</strain>
    </source>
</reference>
<dbReference type="RefSeq" id="WP_142525611.1">
    <property type="nucleotide sequence ID" value="NZ_CABFUZ020000171.1"/>
</dbReference>
<dbReference type="Gene3D" id="1.10.287.110">
    <property type="entry name" value="DnaJ domain"/>
    <property type="match status" value="1"/>
</dbReference>
<evidence type="ECO:0000256" key="7">
    <source>
        <dbReference type="ARBA" id="ARBA00022771"/>
    </source>
</evidence>
<keyword evidence="4 14" id="KW-0235">DNA replication</keyword>
<dbReference type="CDD" id="cd10719">
    <property type="entry name" value="DnaJ_zf"/>
    <property type="match status" value="1"/>
</dbReference>
<feature type="repeat" description="CXXCXGXG motif" evidence="14">
    <location>
        <begin position="212"/>
        <end position="219"/>
    </location>
</feature>
<feature type="binding site" evidence="14">
    <location>
        <position position="176"/>
    </location>
    <ligand>
        <name>Zn(2+)</name>
        <dbReference type="ChEBI" id="CHEBI:29105"/>
        <label>2</label>
    </ligand>
</feature>
<evidence type="ECO:0000256" key="15">
    <source>
        <dbReference type="PROSITE-ProRule" id="PRU00546"/>
    </source>
</evidence>
<dbReference type="FunFam" id="2.10.230.10:FF:000002">
    <property type="entry name" value="Molecular chaperone DnaJ"/>
    <property type="match status" value="1"/>
</dbReference>
<keyword evidence="7 14" id="KW-0863">Zinc-finger</keyword>
<dbReference type="InterPro" id="IPR036410">
    <property type="entry name" value="HSP_DnaJ_Cys-rich_dom_sf"/>
</dbReference>
<evidence type="ECO:0000256" key="13">
    <source>
        <dbReference type="ARBA" id="ARBA00067609"/>
    </source>
</evidence>
<evidence type="ECO:0000256" key="11">
    <source>
        <dbReference type="ARBA" id="ARBA00053423"/>
    </source>
</evidence>
<comment type="caution">
    <text evidence="18">The sequence shown here is derived from an EMBL/GenBank/DDBJ whole genome shotgun (WGS) entry which is preliminary data.</text>
</comment>
<dbReference type="Proteomes" id="UP000381693">
    <property type="component" value="Unassembled WGS sequence"/>
</dbReference>
<proteinExistence type="inferred from homology"/>
<evidence type="ECO:0000313" key="18">
    <source>
        <dbReference type="EMBL" id="VVM07488.1"/>
    </source>
</evidence>
<dbReference type="GO" id="GO:0042026">
    <property type="term" value="P:protein refolding"/>
    <property type="evidence" value="ECO:0007669"/>
    <property type="project" value="TreeGrafter"/>
</dbReference>
<evidence type="ECO:0000313" key="19">
    <source>
        <dbReference type="Proteomes" id="UP000381693"/>
    </source>
</evidence>
<comment type="function">
    <text evidence="11 14">Participates actively in the response to hyperosmotic and heat shock by preventing the aggregation of stress-denatured proteins and by disaggregating proteins, also in an autonomous, DnaK-independent fashion. Unfolded proteins bind initially to DnaJ; upon interaction with the DnaJ-bound protein, DnaK hydrolyzes its bound ATP, resulting in the formation of a stable complex. GrpE releases ADP from DnaK; ATP binding to DnaK triggers the release of the substrate protein, thus completing the reaction cycle. Several rounds of ATP-dependent interactions between DnaJ, DnaK and GrpE are required for fully efficient folding. Also involved, together with DnaK and GrpE, in the DNA replication of plasmids through activation of initiation proteins.</text>
</comment>
<dbReference type="InterPro" id="IPR036869">
    <property type="entry name" value="J_dom_sf"/>
</dbReference>
<comment type="subunit">
    <text evidence="2 14">Homodimer.</text>
</comment>
<dbReference type="GO" id="GO:0006260">
    <property type="term" value="P:DNA replication"/>
    <property type="evidence" value="ECO:0007669"/>
    <property type="project" value="UniProtKB-KW"/>
</dbReference>
<keyword evidence="6 14" id="KW-0677">Repeat</keyword>
<keyword evidence="8 14" id="KW-0862">Zinc</keyword>
<dbReference type="SUPFAM" id="SSF46565">
    <property type="entry name" value="Chaperone J-domain"/>
    <property type="match status" value="1"/>
</dbReference>
<dbReference type="PRINTS" id="PR00625">
    <property type="entry name" value="JDOMAIN"/>
</dbReference>
<dbReference type="FunFam" id="1.10.287.110:FF:000034">
    <property type="entry name" value="Chaperone protein DnaJ"/>
    <property type="match status" value="1"/>
</dbReference>
<feature type="repeat" description="CXXCXGXG motif" evidence="14">
    <location>
        <begin position="198"/>
        <end position="205"/>
    </location>
</feature>
<dbReference type="InterPro" id="IPR001305">
    <property type="entry name" value="HSP_DnaJ_Cys-rich_dom"/>
</dbReference>
<dbReference type="GO" id="GO:0031072">
    <property type="term" value="F:heat shock protein binding"/>
    <property type="evidence" value="ECO:0007669"/>
    <property type="project" value="InterPro"/>
</dbReference>
<comment type="similarity">
    <text evidence="12 14">Belongs to the DnaJ family.</text>
</comment>
<dbReference type="InterPro" id="IPR018253">
    <property type="entry name" value="DnaJ_domain_CS"/>
</dbReference>
<feature type="domain" description="CR-type" evidence="17">
    <location>
        <begin position="146"/>
        <end position="224"/>
    </location>
</feature>
<dbReference type="PANTHER" id="PTHR43096">
    <property type="entry name" value="DNAJ HOMOLOG 1, MITOCHONDRIAL-RELATED"/>
    <property type="match status" value="1"/>
</dbReference>
<dbReference type="CDD" id="cd06257">
    <property type="entry name" value="DnaJ"/>
    <property type="match status" value="1"/>
</dbReference>
<evidence type="ECO:0000256" key="12">
    <source>
        <dbReference type="ARBA" id="ARBA00061004"/>
    </source>
</evidence>
<feature type="domain" description="J" evidence="16">
    <location>
        <begin position="6"/>
        <end position="71"/>
    </location>
</feature>
<comment type="cofactor">
    <cofactor evidence="14">
        <name>Zn(2+)</name>
        <dbReference type="ChEBI" id="CHEBI:29105"/>
    </cofactor>
    <text evidence="14">Binds 2 Zn(2+) ions per monomer.</text>
</comment>
<keyword evidence="5 14" id="KW-0479">Metal-binding</keyword>
<evidence type="ECO:0000256" key="2">
    <source>
        <dbReference type="ARBA" id="ARBA00011738"/>
    </source>
</evidence>
<dbReference type="PANTHER" id="PTHR43096:SF52">
    <property type="entry name" value="DNAJ HOMOLOG 1, MITOCHONDRIAL-RELATED"/>
    <property type="match status" value="1"/>
</dbReference>
<feature type="binding site" evidence="14">
    <location>
        <position position="159"/>
    </location>
    <ligand>
        <name>Zn(2+)</name>
        <dbReference type="ChEBI" id="CHEBI:29105"/>
        <label>1</label>
    </ligand>
</feature>
<evidence type="ECO:0000256" key="10">
    <source>
        <dbReference type="ARBA" id="ARBA00023186"/>
    </source>
</evidence>
<feature type="binding site" evidence="14">
    <location>
        <position position="162"/>
    </location>
    <ligand>
        <name>Zn(2+)</name>
        <dbReference type="ChEBI" id="CHEBI:29105"/>
        <label>1</label>
    </ligand>
</feature>
<dbReference type="OrthoDB" id="9779889at2"/>
<organism evidence="18 19">
    <name type="scientific">Methylacidimicrobium cyclopophantes</name>
    <dbReference type="NCBI Taxonomy" id="1041766"/>
    <lineage>
        <taxon>Bacteria</taxon>
        <taxon>Pseudomonadati</taxon>
        <taxon>Verrucomicrobiota</taxon>
        <taxon>Methylacidimicrobium</taxon>
    </lineage>
</organism>
<protein>
    <recommendedName>
        <fullName evidence="13 14">Chaperone protein DnaJ</fullName>
    </recommendedName>
</protein>
<evidence type="ECO:0000256" key="14">
    <source>
        <dbReference type="HAMAP-Rule" id="MF_01152"/>
    </source>
</evidence>
<feature type="binding site" evidence="14">
    <location>
        <position position="198"/>
    </location>
    <ligand>
        <name>Zn(2+)</name>
        <dbReference type="ChEBI" id="CHEBI:29105"/>
        <label>2</label>
    </ligand>
</feature>
<feature type="zinc finger region" description="CR-type" evidence="15">
    <location>
        <begin position="146"/>
        <end position="224"/>
    </location>
</feature>
<dbReference type="GO" id="GO:0051082">
    <property type="term" value="F:unfolded protein binding"/>
    <property type="evidence" value="ECO:0007669"/>
    <property type="project" value="UniProtKB-UniRule"/>
</dbReference>
<evidence type="ECO:0000256" key="5">
    <source>
        <dbReference type="ARBA" id="ARBA00022723"/>
    </source>
</evidence>
<evidence type="ECO:0000259" key="16">
    <source>
        <dbReference type="PROSITE" id="PS50076"/>
    </source>
</evidence>
<dbReference type="InterPro" id="IPR002939">
    <property type="entry name" value="DnaJ_C"/>
</dbReference>
<evidence type="ECO:0000256" key="4">
    <source>
        <dbReference type="ARBA" id="ARBA00022705"/>
    </source>
</evidence>
<dbReference type="Pfam" id="PF00684">
    <property type="entry name" value="DnaJ_CXXCXGXG"/>
    <property type="match status" value="1"/>
</dbReference>
<dbReference type="GO" id="GO:0005524">
    <property type="term" value="F:ATP binding"/>
    <property type="evidence" value="ECO:0007669"/>
    <property type="project" value="InterPro"/>
</dbReference>